<sequence length="344" mass="39297">MNKKYTIKDIAEIAGVSKGTVDRVLHKRGKVSKTALEKVNTVLDRIDYRPNLIARNLKNTKIFNICVLLPNPKIDIYWEGCIDGINDAIEEFISFNIAVTIYFFNPTNTNSFIENNEEILKTSPDAVLIAPLFYKEAVEIVKNYNALGIISVTFNNYLKSNAIKSFVGQDLFQSGKVAGRLLEILVKKGLIAILHIDEDYENAIYVQEKEKGFRAYFNQVNNTNYTIKTCSLQHPNFKRSFYEFIEAHPNLAGIFVTTSKAFQVAEITSKLDKKIALVGYDLLKSNLNYLKSFDIDFLIHQNPKRQAYLGVVHLIEYFIFDKEIPTKKLLPIDIINSENANNYI</sequence>
<evidence type="ECO:0000256" key="1">
    <source>
        <dbReference type="ARBA" id="ARBA00023015"/>
    </source>
</evidence>
<name>A0ABW2Z4S9_9FLAO</name>
<evidence type="ECO:0000256" key="3">
    <source>
        <dbReference type="ARBA" id="ARBA00023163"/>
    </source>
</evidence>
<keyword evidence="1" id="KW-0805">Transcription regulation</keyword>
<dbReference type="SUPFAM" id="SSF53822">
    <property type="entry name" value="Periplasmic binding protein-like I"/>
    <property type="match status" value="1"/>
</dbReference>
<dbReference type="PROSITE" id="PS00356">
    <property type="entry name" value="HTH_LACI_1"/>
    <property type="match status" value="1"/>
</dbReference>
<dbReference type="SUPFAM" id="SSF47413">
    <property type="entry name" value="lambda repressor-like DNA-binding domains"/>
    <property type="match status" value="1"/>
</dbReference>
<dbReference type="PROSITE" id="PS50932">
    <property type="entry name" value="HTH_LACI_2"/>
    <property type="match status" value="1"/>
</dbReference>
<dbReference type="InterPro" id="IPR000843">
    <property type="entry name" value="HTH_LacI"/>
</dbReference>
<keyword evidence="2" id="KW-0238">DNA-binding</keyword>
<evidence type="ECO:0000313" key="5">
    <source>
        <dbReference type="EMBL" id="MFD0760938.1"/>
    </source>
</evidence>
<dbReference type="InterPro" id="IPR025997">
    <property type="entry name" value="SBP_2_dom"/>
</dbReference>
<evidence type="ECO:0000313" key="6">
    <source>
        <dbReference type="Proteomes" id="UP001597032"/>
    </source>
</evidence>
<proteinExistence type="predicted"/>
<evidence type="ECO:0000256" key="2">
    <source>
        <dbReference type="ARBA" id="ARBA00023125"/>
    </source>
</evidence>
<keyword evidence="3" id="KW-0804">Transcription</keyword>
<keyword evidence="6" id="KW-1185">Reference proteome</keyword>
<accession>A0ABW2Z4S9</accession>
<feature type="domain" description="HTH lacI-type" evidence="4">
    <location>
        <begin position="5"/>
        <end position="59"/>
    </location>
</feature>
<organism evidence="5 6">
    <name type="scientific">Lutibacter aestuarii</name>
    <dbReference type="NCBI Taxonomy" id="861111"/>
    <lineage>
        <taxon>Bacteria</taxon>
        <taxon>Pseudomonadati</taxon>
        <taxon>Bacteroidota</taxon>
        <taxon>Flavobacteriia</taxon>
        <taxon>Flavobacteriales</taxon>
        <taxon>Flavobacteriaceae</taxon>
        <taxon>Lutibacter</taxon>
    </lineage>
</organism>
<dbReference type="PANTHER" id="PTHR30146">
    <property type="entry name" value="LACI-RELATED TRANSCRIPTIONAL REPRESSOR"/>
    <property type="match status" value="1"/>
</dbReference>
<dbReference type="Proteomes" id="UP001597032">
    <property type="component" value="Unassembled WGS sequence"/>
</dbReference>
<dbReference type="CDD" id="cd01392">
    <property type="entry name" value="HTH_LacI"/>
    <property type="match status" value="1"/>
</dbReference>
<protein>
    <submittedName>
        <fullName evidence="5">Substrate-binding domain-containing protein</fullName>
    </submittedName>
</protein>
<dbReference type="Gene3D" id="3.40.50.2300">
    <property type="match status" value="2"/>
</dbReference>
<dbReference type="RefSeq" id="WP_372801777.1">
    <property type="nucleotide sequence ID" value="NZ_JBHTIC010000004.1"/>
</dbReference>
<dbReference type="InterPro" id="IPR010982">
    <property type="entry name" value="Lambda_DNA-bd_dom_sf"/>
</dbReference>
<dbReference type="EMBL" id="JBHTIC010000004">
    <property type="protein sequence ID" value="MFD0760938.1"/>
    <property type="molecule type" value="Genomic_DNA"/>
</dbReference>
<comment type="caution">
    <text evidence="5">The sequence shown here is derived from an EMBL/GenBank/DDBJ whole genome shotgun (WGS) entry which is preliminary data.</text>
</comment>
<reference evidence="6" key="1">
    <citation type="journal article" date="2019" name="Int. J. Syst. Evol. Microbiol.">
        <title>The Global Catalogue of Microorganisms (GCM) 10K type strain sequencing project: providing services to taxonomists for standard genome sequencing and annotation.</title>
        <authorList>
            <consortium name="The Broad Institute Genomics Platform"/>
            <consortium name="The Broad Institute Genome Sequencing Center for Infectious Disease"/>
            <person name="Wu L."/>
            <person name="Ma J."/>
        </authorList>
    </citation>
    <scope>NUCLEOTIDE SEQUENCE [LARGE SCALE GENOMIC DNA]</scope>
    <source>
        <strain evidence="6">CCUG 60022</strain>
    </source>
</reference>
<dbReference type="SMART" id="SM00354">
    <property type="entry name" value="HTH_LACI"/>
    <property type="match status" value="1"/>
</dbReference>
<evidence type="ECO:0000259" key="4">
    <source>
        <dbReference type="PROSITE" id="PS50932"/>
    </source>
</evidence>
<dbReference type="Pfam" id="PF13407">
    <property type="entry name" value="Peripla_BP_4"/>
    <property type="match status" value="1"/>
</dbReference>
<dbReference type="Pfam" id="PF00356">
    <property type="entry name" value="LacI"/>
    <property type="match status" value="1"/>
</dbReference>
<gene>
    <name evidence="5" type="ORF">ACFQZW_02460</name>
</gene>
<dbReference type="InterPro" id="IPR028082">
    <property type="entry name" value="Peripla_BP_I"/>
</dbReference>
<dbReference type="PANTHER" id="PTHR30146:SF144">
    <property type="entry name" value="LACI-FAMILY TRANSCRIPTION REGULATOR"/>
    <property type="match status" value="1"/>
</dbReference>
<dbReference type="Gene3D" id="1.10.260.40">
    <property type="entry name" value="lambda repressor-like DNA-binding domains"/>
    <property type="match status" value="1"/>
</dbReference>